<evidence type="ECO:0000313" key="2">
    <source>
        <dbReference type="Proteomes" id="UP000233534"/>
    </source>
</evidence>
<accession>A0A2K9E8U6</accession>
<name>A0A2K9E8U6_9FIRM</name>
<dbReference type="EMBL" id="CP025197">
    <property type="protein sequence ID" value="AUG56414.1"/>
    <property type="molecule type" value="Genomic_DNA"/>
</dbReference>
<dbReference type="KEGG" id="hsc:HVS_02295"/>
<proteinExistence type="predicted"/>
<dbReference type="Proteomes" id="UP000233534">
    <property type="component" value="Chromosome"/>
</dbReference>
<reference evidence="1 2" key="1">
    <citation type="submission" date="2017-12" db="EMBL/GenBank/DDBJ databases">
        <title>Complete genome sequence of Herbivorax saccincola GGR1, a novel Cellulosome-producing hydrolytic bacterium in a thermophilic biogas plant, established by Illumina and Nanopore MinION sequencing.</title>
        <authorList>
            <person name="Pechtl A."/>
            <person name="Ruckert C."/>
            <person name="Koeck D.E."/>
            <person name="Maus I."/>
            <person name="Winkler A."/>
            <person name="Kalinowski J."/>
            <person name="Puhler A."/>
            <person name="Schwarz W.W."/>
            <person name="Zverlov V.V."/>
            <person name="Schluter A."/>
            <person name="Liebl W."/>
        </authorList>
    </citation>
    <scope>NUCLEOTIDE SEQUENCE [LARGE SCALE GENOMIC DNA]</scope>
    <source>
        <strain evidence="2">SR1</strain>
    </source>
</reference>
<protein>
    <submittedName>
        <fullName evidence="1">Uncharacterized protein</fullName>
    </submittedName>
</protein>
<evidence type="ECO:0000313" key="1">
    <source>
        <dbReference type="EMBL" id="AUG56414.1"/>
    </source>
</evidence>
<dbReference type="AlphaFoldDB" id="A0A2K9E8U6"/>
<sequence>MTKKIAFEEAVKKHFPTLKQYVPNCGKGSWEKPPGNL</sequence>
<organism evidence="1 2">
    <name type="scientific">Acetivibrio saccincola</name>
    <dbReference type="NCBI Taxonomy" id="1677857"/>
    <lineage>
        <taxon>Bacteria</taxon>
        <taxon>Bacillati</taxon>
        <taxon>Bacillota</taxon>
        <taxon>Clostridia</taxon>
        <taxon>Eubacteriales</taxon>
        <taxon>Oscillospiraceae</taxon>
        <taxon>Acetivibrio</taxon>
    </lineage>
</organism>
<gene>
    <name evidence="1" type="ORF">HVS_02295</name>
</gene>
<keyword evidence="2" id="KW-1185">Reference proteome</keyword>